<sequence>MSTSALSQIPQDLLQRAEGLIDQAWQLLGLDPAVVKRYWQVSVSPPLKKGHQISVVFQYRVGRDPDKGLRLEISFMELSNVWRAQGIMGTTKPNGGGFDFFISIRRGKGPETFLAYAGAFPYPNIVQDAKVRDSLSA</sequence>
<reference evidence="1 2" key="1">
    <citation type="journal article" date="2016" name="Nat. Commun.">
        <title>Thousands of microbial genomes shed light on interconnected biogeochemical processes in an aquifer system.</title>
        <authorList>
            <person name="Anantharaman K."/>
            <person name="Brown C.T."/>
            <person name="Hug L.A."/>
            <person name="Sharon I."/>
            <person name="Castelle C.J."/>
            <person name="Probst A.J."/>
            <person name="Thomas B.C."/>
            <person name="Singh A."/>
            <person name="Wilkins M.J."/>
            <person name="Karaoz U."/>
            <person name="Brodie E.L."/>
            <person name="Williams K.H."/>
            <person name="Hubbard S.S."/>
            <person name="Banfield J.F."/>
        </authorList>
    </citation>
    <scope>NUCLEOTIDE SEQUENCE [LARGE SCALE GENOMIC DNA]</scope>
</reference>
<evidence type="ECO:0000313" key="2">
    <source>
        <dbReference type="Proteomes" id="UP000177821"/>
    </source>
</evidence>
<evidence type="ECO:0000313" key="1">
    <source>
        <dbReference type="EMBL" id="OGY29247.1"/>
    </source>
</evidence>
<protein>
    <submittedName>
        <fullName evidence="1">Uncharacterized protein</fullName>
    </submittedName>
</protein>
<proteinExistence type="predicted"/>
<comment type="caution">
    <text evidence="1">The sequence shown here is derived from an EMBL/GenBank/DDBJ whole genome shotgun (WGS) entry which is preliminary data.</text>
</comment>
<dbReference type="Proteomes" id="UP000177821">
    <property type="component" value="Unassembled WGS sequence"/>
</dbReference>
<dbReference type="AlphaFoldDB" id="A0A1G1WPX1"/>
<name>A0A1G1WPX1_9BACT</name>
<accession>A0A1G1WPX1</accession>
<gene>
    <name evidence="1" type="ORF">A3J50_03505</name>
</gene>
<organism evidence="1 2">
    <name type="scientific">Candidatus Woykebacteria bacterium RIFCSPHIGHO2_02_FULL_43_16b</name>
    <dbReference type="NCBI Taxonomy" id="1802601"/>
    <lineage>
        <taxon>Bacteria</taxon>
        <taxon>Candidatus Woykeibacteriota</taxon>
    </lineage>
</organism>
<dbReference type="EMBL" id="MHCX01000032">
    <property type="protein sequence ID" value="OGY29247.1"/>
    <property type="molecule type" value="Genomic_DNA"/>
</dbReference>